<comment type="caution">
    <text evidence="3">The sequence shown here is derived from an EMBL/GenBank/DDBJ whole genome shotgun (WGS) entry which is preliminary data.</text>
</comment>
<feature type="domain" description="Methyltransferase" evidence="1">
    <location>
        <begin position="89"/>
        <end position="173"/>
    </location>
</feature>
<evidence type="ECO:0000313" key="4">
    <source>
        <dbReference type="Proteomes" id="UP001298681"/>
    </source>
</evidence>
<keyword evidence="4" id="KW-1185">Reference proteome</keyword>
<proteinExistence type="predicted"/>
<dbReference type="GO" id="GO:0008168">
    <property type="term" value="F:methyltransferase activity"/>
    <property type="evidence" value="ECO:0007669"/>
    <property type="project" value="UniProtKB-KW"/>
</dbReference>
<evidence type="ECO:0000313" key="3">
    <source>
        <dbReference type="EMBL" id="MCG4611364.1"/>
    </source>
</evidence>
<protein>
    <submittedName>
        <fullName evidence="3">Methyltransferase domain-containing protein</fullName>
    </submittedName>
</protein>
<evidence type="ECO:0000259" key="2">
    <source>
        <dbReference type="Pfam" id="PF21302"/>
    </source>
</evidence>
<dbReference type="InterPro" id="IPR029063">
    <property type="entry name" value="SAM-dependent_MTases_sf"/>
</dbReference>
<dbReference type="Gene3D" id="3.40.50.150">
    <property type="entry name" value="Vaccinia Virus protein VP39"/>
    <property type="match status" value="1"/>
</dbReference>
<dbReference type="RefSeq" id="WP_087231203.1">
    <property type="nucleotide sequence ID" value="NZ_JAKNHQ010000015.1"/>
</dbReference>
<dbReference type="InterPro" id="IPR041698">
    <property type="entry name" value="Methyltransf_25"/>
</dbReference>
<feature type="domain" description="23S rRNA (guanine(745)-N(1))-methyltransferase N-terminal" evidence="2">
    <location>
        <begin position="2"/>
        <end position="45"/>
    </location>
</feature>
<dbReference type="InterPro" id="IPR050508">
    <property type="entry name" value="Methyltransf_Superfamily"/>
</dbReference>
<dbReference type="EMBL" id="JAKNHQ010000015">
    <property type="protein sequence ID" value="MCG4611364.1"/>
    <property type="molecule type" value="Genomic_DNA"/>
</dbReference>
<reference evidence="3 4" key="1">
    <citation type="submission" date="2022-01" db="EMBL/GenBank/DDBJ databases">
        <title>Collection of gut derived symbiotic bacterial strains cultured from healthy donors.</title>
        <authorList>
            <person name="Lin H."/>
            <person name="Kohout C."/>
            <person name="Waligurski E."/>
            <person name="Pamer E.G."/>
        </authorList>
    </citation>
    <scope>NUCLEOTIDE SEQUENCE [LARGE SCALE GENOMIC DNA]</scope>
    <source>
        <strain evidence="3 4">DFI.7.58</strain>
    </source>
</reference>
<keyword evidence="3" id="KW-0489">Methyltransferase</keyword>
<sequence length="272" mass="30664">MFICPVCGNLLQKEEKAYTCPKGHNYDLAKEGYVYLLPPNKKHSKDPGDNKQMVAARRAFLETGLYQPFSDELNRLALEYLGENRSPVVLDAGCGEGYYTGRLALALGERARVFGFDISKCAVRAAAKRYREIAFAVGSSFGIPFADAAADLVVNVFAPIVPEELARVVKPGGHLILAVPGERHLYGLKEILYEHPYENPYKETEYPGFTFLQRTAVAREITITDPQTMLNLFAMTPYYWKTGVEGGENLRQTQRLETHIEFHFLVYQRNLT</sequence>
<dbReference type="InterPro" id="IPR048647">
    <property type="entry name" value="RlmA_N"/>
</dbReference>
<name>A0ABS9MKM0_9FIRM</name>
<dbReference type="CDD" id="cd02440">
    <property type="entry name" value="AdoMet_MTases"/>
    <property type="match status" value="1"/>
</dbReference>
<dbReference type="PANTHER" id="PTHR42912:SF45">
    <property type="entry name" value="23S RRNA (GUANINE(745)-N(1))-METHYLTRANSFERASE"/>
    <property type="match status" value="1"/>
</dbReference>
<dbReference type="Pfam" id="PF21302">
    <property type="entry name" value="Zn_ribbon_RlmA"/>
    <property type="match status" value="1"/>
</dbReference>
<dbReference type="Pfam" id="PF13649">
    <property type="entry name" value="Methyltransf_25"/>
    <property type="match status" value="1"/>
</dbReference>
<dbReference type="PANTHER" id="PTHR42912">
    <property type="entry name" value="METHYLTRANSFERASE"/>
    <property type="match status" value="1"/>
</dbReference>
<dbReference type="InterPro" id="IPR016718">
    <property type="entry name" value="rRNA_m1G-MeTrfase_A_prd"/>
</dbReference>
<dbReference type="PIRSF" id="PIRSF018249">
    <property type="entry name" value="MyrA_prd"/>
    <property type="match status" value="1"/>
</dbReference>
<dbReference type="Proteomes" id="UP001298681">
    <property type="component" value="Unassembled WGS sequence"/>
</dbReference>
<dbReference type="GO" id="GO:0032259">
    <property type="term" value="P:methylation"/>
    <property type="evidence" value="ECO:0007669"/>
    <property type="project" value="UniProtKB-KW"/>
</dbReference>
<accession>A0ABS9MKM0</accession>
<dbReference type="SUPFAM" id="SSF53335">
    <property type="entry name" value="S-adenosyl-L-methionine-dependent methyltransferases"/>
    <property type="match status" value="1"/>
</dbReference>
<evidence type="ECO:0000259" key="1">
    <source>
        <dbReference type="Pfam" id="PF13649"/>
    </source>
</evidence>
<keyword evidence="3" id="KW-0808">Transferase</keyword>
<organism evidence="3 4">
    <name type="scientific">Anaeromassilibacillus senegalensis</name>
    <dbReference type="NCBI Taxonomy" id="1673717"/>
    <lineage>
        <taxon>Bacteria</taxon>
        <taxon>Bacillati</taxon>
        <taxon>Bacillota</taxon>
        <taxon>Clostridia</taxon>
        <taxon>Eubacteriales</taxon>
        <taxon>Acutalibacteraceae</taxon>
        <taxon>Anaeromassilibacillus</taxon>
    </lineage>
</organism>
<gene>
    <name evidence="3" type="ORF">L0P57_10540</name>
</gene>